<feature type="domain" description="Acyl-CoA dehydrogenase/oxidase N-terminal" evidence="9">
    <location>
        <begin position="13"/>
        <end position="121"/>
    </location>
</feature>
<dbReference type="InterPro" id="IPR009100">
    <property type="entry name" value="AcylCoA_DH/oxidase_NM_dom_sf"/>
</dbReference>
<dbReference type="Pfam" id="PF00441">
    <property type="entry name" value="Acyl-CoA_dh_1"/>
    <property type="match status" value="1"/>
</dbReference>
<dbReference type="InterPro" id="IPR052161">
    <property type="entry name" value="Mycobact_Acyl-CoA_DH"/>
</dbReference>
<protein>
    <submittedName>
        <fullName evidence="10">Acyl-CoA dehydrogenase family protein</fullName>
    </submittedName>
</protein>
<dbReference type="SUPFAM" id="SSF56645">
    <property type="entry name" value="Acyl-CoA dehydrogenase NM domain-like"/>
    <property type="match status" value="1"/>
</dbReference>
<name>A0ABU2WE72_9GAMM</name>
<dbReference type="Gene3D" id="1.10.540.10">
    <property type="entry name" value="Acyl-CoA dehydrogenase/oxidase, N-terminal domain"/>
    <property type="match status" value="1"/>
</dbReference>
<proteinExistence type="inferred from homology"/>
<evidence type="ECO:0000259" key="9">
    <source>
        <dbReference type="Pfam" id="PF02771"/>
    </source>
</evidence>
<evidence type="ECO:0000256" key="3">
    <source>
        <dbReference type="ARBA" id="ARBA00022630"/>
    </source>
</evidence>
<dbReference type="InterPro" id="IPR036250">
    <property type="entry name" value="AcylCo_DH-like_C"/>
</dbReference>
<organism evidence="10 11">
    <name type="scientific">Banduia mediterranea</name>
    <dbReference type="NCBI Taxonomy" id="3075609"/>
    <lineage>
        <taxon>Bacteria</taxon>
        <taxon>Pseudomonadati</taxon>
        <taxon>Pseudomonadota</taxon>
        <taxon>Gammaproteobacteria</taxon>
        <taxon>Nevskiales</taxon>
        <taxon>Algiphilaceae</taxon>
        <taxon>Banduia</taxon>
    </lineage>
</organism>
<dbReference type="Gene3D" id="2.40.110.10">
    <property type="entry name" value="Butyryl-CoA Dehydrogenase, subunit A, domain 2"/>
    <property type="match status" value="1"/>
</dbReference>
<dbReference type="PANTHER" id="PTHR43292:SF3">
    <property type="entry name" value="ACYL-COA DEHYDROGENASE FADE29"/>
    <property type="match status" value="1"/>
</dbReference>
<dbReference type="Gene3D" id="1.20.140.10">
    <property type="entry name" value="Butyryl-CoA Dehydrogenase, subunit A, domain 3"/>
    <property type="match status" value="1"/>
</dbReference>
<dbReference type="SUPFAM" id="SSF47203">
    <property type="entry name" value="Acyl-CoA dehydrogenase C-terminal domain-like"/>
    <property type="match status" value="1"/>
</dbReference>
<evidence type="ECO:0000256" key="5">
    <source>
        <dbReference type="ARBA" id="ARBA00023002"/>
    </source>
</evidence>
<dbReference type="Proteomes" id="UP001254608">
    <property type="component" value="Unassembled WGS sequence"/>
</dbReference>
<dbReference type="InterPro" id="IPR037069">
    <property type="entry name" value="AcylCoA_DH/ox_N_sf"/>
</dbReference>
<dbReference type="Pfam" id="PF02770">
    <property type="entry name" value="Acyl-CoA_dh_M"/>
    <property type="match status" value="1"/>
</dbReference>
<evidence type="ECO:0000313" key="11">
    <source>
        <dbReference type="Proteomes" id="UP001254608"/>
    </source>
</evidence>
<feature type="domain" description="Acyl-CoA dehydrogenase/oxidase C-terminal" evidence="7">
    <location>
        <begin position="231"/>
        <end position="380"/>
    </location>
</feature>
<evidence type="ECO:0000256" key="6">
    <source>
        <dbReference type="RuleBase" id="RU362125"/>
    </source>
</evidence>
<evidence type="ECO:0000259" key="7">
    <source>
        <dbReference type="Pfam" id="PF00441"/>
    </source>
</evidence>
<feature type="domain" description="Acyl-CoA oxidase/dehydrogenase middle" evidence="8">
    <location>
        <begin position="125"/>
        <end position="219"/>
    </location>
</feature>
<comment type="similarity">
    <text evidence="2 6">Belongs to the acyl-CoA dehydrogenase family.</text>
</comment>
<dbReference type="PANTHER" id="PTHR43292">
    <property type="entry name" value="ACYL-COA DEHYDROGENASE"/>
    <property type="match status" value="1"/>
</dbReference>
<evidence type="ECO:0000256" key="2">
    <source>
        <dbReference type="ARBA" id="ARBA00009347"/>
    </source>
</evidence>
<dbReference type="InterPro" id="IPR046373">
    <property type="entry name" value="Acyl-CoA_Oxase/DH_mid-dom_sf"/>
</dbReference>
<dbReference type="InterPro" id="IPR009075">
    <property type="entry name" value="AcylCo_DH/oxidase_C"/>
</dbReference>
<dbReference type="Pfam" id="PF02771">
    <property type="entry name" value="Acyl-CoA_dh_N"/>
    <property type="match status" value="1"/>
</dbReference>
<dbReference type="EMBL" id="JAVRIC010000002">
    <property type="protein sequence ID" value="MDT0496173.1"/>
    <property type="molecule type" value="Genomic_DNA"/>
</dbReference>
<keyword evidence="11" id="KW-1185">Reference proteome</keyword>
<keyword evidence="3 6" id="KW-0285">Flavoprotein</keyword>
<keyword evidence="4 6" id="KW-0274">FAD</keyword>
<accession>A0ABU2WE72</accession>
<evidence type="ECO:0000259" key="8">
    <source>
        <dbReference type="Pfam" id="PF02770"/>
    </source>
</evidence>
<comment type="caution">
    <text evidence="10">The sequence shown here is derived from an EMBL/GenBank/DDBJ whole genome shotgun (WGS) entry which is preliminary data.</text>
</comment>
<dbReference type="RefSeq" id="WP_311363563.1">
    <property type="nucleotide sequence ID" value="NZ_JAVRIC010000002.1"/>
</dbReference>
<evidence type="ECO:0000313" key="10">
    <source>
        <dbReference type="EMBL" id="MDT0496173.1"/>
    </source>
</evidence>
<gene>
    <name evidence="10" type="ORF">RM530_02175</name>
</gene>
<keyword evidence="5 6" id="KW-0560">Oxidoreductase</keyword>
<comment type="cofactor">
    <cofactor evidence="1 6">
        <name>FAD</name>
        <dbReference type="ChEBI" id="CHEBI:57692"/>
    </cofactor>
</comment>
<evidence type="ECO:0000256" key="4">
    <source>
        <dbReference type="ARBA" id="ARBA00022827"/>
    </source>
</evidence>
<evidence type="ECO:0000256" key="1">
    <source>
        <dbReference type="ARBA" id="ARBA00001974"/>
    </source>
</evidence>
<dbReference type="InterPro" id="IPR013786">
    <property type="entry name" value="AcylCoA_DH/ox_N"/>
</dbReference>
<dbReference type="InterPro" id="IPR006091">
    <property type="entry name" value="Acyl-CoA_Oxase/DH_mid-dom"/>
</dbReference>
<sequence>MNATTDWNALSDEDFRLLVRQFFREQYPEHLRYPKTRLRWAQIRDWYLMLSKKGWLAPAWPVEYGGMGLSPAKLMIFTEEGERRGVARAPDMGITMVGPLLIQHGSEAQKAYYLPKILSGEHIWCQGYSEPNAGSDLASLRTEAVLDGEHFVVNGQKTWTTLAQDATHIFLLVRTDKSAKKQEGISFLLADMSTPGIERRPIRNLAGHEEFCECFFHDVRVPRENIVGELNRGWTIAKALLGFERIFLGSPKQSQYAIARLEELIVHRGLTADAAFMDAYARLKLDLLDHMALYERFADQVRRGETLGPDVSMLKIIGTENYQRIAQLMLEAAGSAAGLVGDVELDGESFDWLTSYYNSRPATIYGGANEIQRNILATQLLGLKS</sequence>
<reference evidence="10 11" key="1">
    <citation type="submission" date="2023-09" db="EMBL/GenBank/DDBJ databases">
        <authorList>
            <person name="Rey-Velasco X."/>
        </authorList>
    </citation>
    <scope>NUCLEOTIDE SEQUENCE [LARGE SCALE GENOMIC DNA]</scope>
    <source>
        <strain evidence="10 11">W345</strain>
    </source>
</reference>